<evidence type="ECO:0000256" key="4">
    <source>
        <dbReference type="ARBA" id="ARBA00022989"/>
    </source>
</evidence>
<keyword evidence="5 6" id="KW-0472">Membrane</keyword>
<evidence type="ECO:0000313" key="8">
    <source>
        <dbReference type="Proteomes" id="UP000274139"/>
    </source>
</evidence>
<proteinExistence type="predicted"/>
<comment type="subcellular location">
    <subcellularLocation>
        <location evidence="1">Cell membrane</location>
        <topology evidence="1">Multi-pass membrane protein</topology>
    </subcellularLocation>
</comment>
<dbReference type="Pfam" id="PF01810">
    <property type="entry name" value="LysE"/>
    <property type="match status" value="1"/>
</dbReference>
<sequence length="210" mass="23075">MISLTTLSLFSLAALALTATPGPDMLLICSRTISQGRQAGFATLLGIQTGTYGHALAMAVGLSQLLLLLPITYDLIRITGAAYLLYLTWQTLRRKSACPDNLQAKARYNNRRLFQQGLVSNLLNPKMALFVLALFPQFMDPRAGSIFWQTLALATVLNLLGLIVNSCVIFSAHTLSSRLKRNDSQRWPNYLLASAFSLLAIRLLSSSRTN</sequence>
<evidence type="ECO:0000256" key="5">
    <source>
        <dbReference type="ARBA" id="ARBA00023136"/>
    </source>
</evidence>
<keyword evidence="8" id="KW-1185">Reference proteome</keyword>
<evidence type="ECO:0000256" key="6">
    <source>
        <dbReference type="SAM" id="Phobius"/>
    </source>
</evidence>
<dbReference type="PANTHER" id="PTHR30086">
    <property type="entry name" value="ARGININE EXPORTER PROTEIN ARGO"/>
    <property type="match status" value="1"/>
</dbReference>
<feature type="transmembrane region" description="Helical" evidence="6">
    <location>
        <begin position="65"/>
        <end position="86"/>
    </location>
</feature>
<gene>
    <name evidence="7" type="ORF">EAY64_10345</name>
</gene>
<keyword evidence="3 6" id="KW-0812">Transmembrane</keyword>
<evidence type="ECO:0000256" key="1">
    <source>
        <dbReference type="ARBA" id="ARBA00004651"/>
    </source>
</evidence>
<dbReference type="PIRSF" id="PIRSF006324">
    <property type="entry name" value="LeuE"/>
    <property type="match status" value="1"/>
</dbReference>
<comment type="caution">
    <text evidence="7">The sequence shown here is derived from an EMBL/GenBank/DDBJ whole genome shotgun (WGS) entry which is preliminary data.</text>
</comment>
<dbReference type="EMBL" id="RFAR01000041">
    <property type="protein sequence ID" value="RMC97735.1"/>
    <property type="molecule type" value="Genomic_DNA"/>
</dbReference>
<dbReference type="InterPro" id="IPR001123">
    <property type="entry name" value="LeuE-type"/>
</dbReference>
<dbReference type="AlphaFoldDB" id="A0A454JIB9"/>
<evidence type="ECO:0000256" key="3">
    <source>
        <dbReference type="ARBA" id="ARBA00022692"/>
    </source>
</evidence>
<feature type="transmembrane region" description="Helical" evidence="6">
    <location>
        <begin position="118"/>
        <end position="139"/>
    </location>
</feature>
<evidence type="ECO:0000256" key="2">
    <source>
        <dbReference type="ARBA" id="ARBA00022475"/>
    </source>
</evidence>
<dbReference type="GO" id="GO:0015171">
    <property type="term" value="F:amino acid transmembrane transporter activity"/>
    <property type="evidence" value="ECO:0007669"/>
    <property type="project" value="TreeGrafter"/>
</dbReference>
<protein>
    <submittedName>
        <fullName evidence="7">LysE family translocator</fullName>
    </submittedName>
</protein>
<feature type="transmembrane region" description="Helical" evidence="6">
    <location>
        <begin position="151"/>
        <end position="175"/>
    </location>
</feature>
<reference evidence="7 8" key="1">
    <citation type="submission" date="2018-10" db="EMBL/GenBank/DDBJ databases">
        <title>Draft genome sequence of Aquitalea MWU14-2217 isolated from a wild cranberry bog in Provincetown, Massachusetts.</title>
        <authorList>
            <person name="Ebadzadsahrai G."/>
            <person name="Soby S."/>
        </authorList>
    </citation>
    <scope>NUCLEOTIDE SEQUENCE [LARGE SCALE GENOMIC DNA]</scope>
    <source>
        <strain evidence="7 8">MWU14-2217</strain>
    </source>
</reference>
<dbReference type="GO" id="GO:0005886">
    <property type="term" value="C:plasma membrane"/>
    <property type="evidence" value="ECO:0007669"/>
    <property type="project" value="UniProtKB-SubCell"/>
</dbReference>
<name>A0A454JIB9_9NEIS</name>
<dbReference type="RefSeq" id="WP_103524698.1">
    <property type="nucleotide sequence ID" value="NZ_JAIZDC010000015.1"/>
</dbReference>
<keyword evidence="4 6" id="KW-1133">Transmembrane helix</keyword>
<dbReference type="Proteomes" id="UP000274139">
    <property type="component" value="Unassembled WGS sequence"/>
</dbReference>
<accession>A0A454JIB9</accession>
<evidence type="ECO:0000313" key="7">
    <source>
        <dbReference type="EMBL" id="RMC97735.1"/>
    </source>
</evidence>
<dbReference type="OrthoDB" id="9784202at2"/>
<dbReference type="PANTHER" id="PTHR30086:SF20">
    <property type="entry name" value="ARGININE EXPORTER PROTEIN ARGO-RELATED"/>
    <property type="match status" value="1"/>
</dbReference>
<keyword evidence="2" id="KW-1003">Cell membrane</keyword>
<organism evidence="7 8">
    <name type="scientific">Aquitalea palustris</name>
    <dbReference type="NCBI Taxonomy" id="2480983"/>
    <lineage>
        <taxon>Bacteria</taxon>
        <taxon>Pseudomonadati</taxon>
        <taxon>Pseudomonadota</taxon>
        <taxon>Betaproteobacteria</taxon>
        <taxon>Neisseriales</taxon>
        <taxon>Chromobacteriaceae</taxon>
        <taxon>Aquitalea</taxon>
    </lineage>
</organism>